<organism evidence="2">
    <name type="scientific">Caldilineaceae bacterium SB0664_bin_27</name>
    <dbReference type="NCBI Taxonomy" id="2605260"/>
    <lineage>
        <taxon>Bacteria</taxon>
        <taxon>Bacillati</taxon>
        <taxon>Chloroflexota</taxon>
        <taxon>Caldilineae</taxon>
        <taxon>Caldilineales</taxon>
        <taxon>Caldilineaceae</taxon>
    </lineage>
</organism>
<sequence>MPPPPLPPPPLPPLPLPLPGKGVPPPLPGSGVPPPLPGSGVPPPLPPGRGGSWFWSPASSGTSAGGGCSPPWVA</sequence>
<accession>A0A6B0YQK3</accession>
<gene>
    <name evidence="2" type="ORF">F4Y42_07225</name>
</gene>
<evidence type="ECO:0000256" key="1">
    <source>
        <dbReference type="SAM" id="MobiDB-lite"/>
    </source>
</evidence>
<name>A0A6B0YQK3_9CHLR</name>
<feature type="compositionally biased region" description="Pro residues" evidence="1">
    <location>
        <begin position="1"/>
        <end position="47"/>
    </location>
</feature>
<reference evidence="2" key="1">
    <citation type="submission" date="2019-09" db="EMBL/GenBank/DDBJ databases">
        <title>Characterisation of the sponge microbiome using genome-centric metagenomics.</title>
        <authorList>
            <person name="Engelberts J.P."/>
            <person name="Robbins S.J."/>
            <person name="De Goeij J.M."/>
            <person name="Aranda M."/>
            <person name="Bell S.C."/>
            <person name="Webster N.S."/>
        </authorList>
    </citation>
    <scope>NUCLEOTIDE SEQUENCE</scope>
    <source>
        <strain evidence="2">SB0664_bin_27</strain>
    </source>
</reference>
<evidence type="ECO:0000313" key="2">
    <source>
        <dbReference type="EMBL" id="MXY93230.1"/>
    </source>
</evidence>
<dbReference type="AlphaFoldDB" id="A0A6B0YQK3"/>
<feature type="region of interest" description="Disordered" evidence="1">
    <location>
        <begin position="1"/>
        <end position="74"/>
    </location>
</feature>
<dbReference type="EMBL" id="VXRG01000064">
    <property type="protein sequence ID" value="MXY93230.1"/>
    <property type="molecule type" value="Genomic_DNA"/>
</dbReference>
<comment type="caution">
    <text evidence="2">The sequence shown here is derived from an EMBL/GenBank/DDBJ whole genome shotgun (WGS) entry which is preliminary data.</text>
</comment>
<protein>
    <submittedName>
        <fullName evidence="2">Uncharacterized protein</fullName>
    </submittedName>
</protein>
<proteinExistence type="predicted"/>